<keyword evidence="4 6" id="KW-0472">Membrane</keyword>
<proteinExistence type="predicted"/>
<keyword evidence="7" id="KW-1185">Reference proteome</keyword>
<dbReference type="InterPro" id="IPR019372">
    <property type="entry name" value="LHFPL"/>
</dbReference>
<organism evidence="7 8">
    <name type="scientific">Steinernema glaseri</name>
    <dbReference type="NCBI Taxonomy" id="37863"/>
    <lineage>
        <taxon>Eukaryota</taxon>
        <taxon>Metazoa</taxon>
        <taxon>Ecdysozoa</taxon>
        <taxon>Nematoda</taxon>
        <taxon>Chromadorea</taxon>
        <taxon>Rhabditida</taxon>
        <taxon>Tylenchina</taxon>
        <taxon>Panagrolaimomorpha</taxon>
        <taxon>Strongyloidoidea</taxon>
        <taxon>Steinernematidae</taxon>
        <taxon>Steinernema</taxon>
    </lineage>
</organism>
<dbReference type="AlphaFoldDB" id="A0A1I8AA76"/>
<dbReference type="PANTHER" id="PTHR12489:SF1">
    <property type="entry name" value="LP10272P"/>
    <property type="match status" value="1"/>
</dbReference>
<feature type="transmembrane region" description="Helical" evidence="6">
    <location>
        <begin position="149"/>
        <end position="169"/>
    </location>
</feature>
<reference evidence="8" key="1">
    <citation type="submission" date="2016-11" db="UniProtKB">
        <authorList>
            <consortium name="WormBaseParasite"/>
        </authorList>
    </citation>
    <scope>IDENTIFICATION</scope>
</reference>
<evidence type="ECO:0000313" key="8">
    <source>
        <dbReference type="WBParaSite" id="L893_g34119.t1"/>
    </source>
</evidence>
<feature type="transmembrane region" description="Helical" evidence="6">
    <location>
        <begin position="192"/>
        <end position="215"/>
    </location>
</feature>
<protein>
    <submittedName>
        <fullName evidence="8">G_PROTEIN_RECEP_F1_2 domain-containing protein</fullName>
    </submittedName>
</protein>
<comment type="subcellular location">
    <subcellularLocation>
        <location evidence="1">Membrane</location>
        <topology evidence="1">Multi-pass membrane protein</topology>
    </subcellularLocation>
</comment>
<dbReference type="GO" id="GO:0005886">
    <property type="term" value="C:plasma membrane"/>
    <property type="evidence" value="ECO:0007669"/>
    <property type="project" value="TreeGrafter"/>
</dbReference>
<dbReference type="GO" id="GO:0007605">
    <property type="term" value="P:sensory perception of sound"/>
    <property type="evidence" value="ECO:0007669"/>
    <property type="project" value="TreeGrafter"/>
</dbReference>
<evidence type="ECO:0000256" key="1">
    <source>
        <dbReference type="ARBA" id="ARBA00004141"/>
    </source>
</evidence>
<feature type="transmembrane region" description="Helical" evidence="6">
    <location>
        <begin position="110"/>
        <end position="137"/>
    </location>
</feature>
<evidence type="ECO:0000256" key="4">
    <source>
        <dbReference type="ARBA" id="ARBA00023136"/>
    </source>
</evidence>
<keyword evidence="2 6" id="KW-0812">Transmembrane</keyword>
<feature type="transmembrane region" description="Helical" evidence="6">
    <location>
        <begin position="54"/>
        <end position="74"/>
    </location>
</feature>
<evidence type="ECO:0000256" key="5">
    <source>
        <dbReference type="SAM" id="MobiDB-lite"/>
    </source>
</evidence>
<sequence length="275" mass="30820">MSALGPPSPCLFSELRLASDSSVTTLPVILLLLVALAEPWSYRSTTTRSTCSTGGSSVLCNLIAAILHILVLVYPEWIGDIHGASFGLYNYCIDDDCEWSPFEVKQLSTAFSLSLFLVFSSTVLNVLAVFSILLLILLRDRNVLLACSWMHLCSFFAMLGGCLVFPAGWDHSRVREVCDSDRYRLSLCGIKWAYATAFVLVVDEFALFTLGFILASKRPPSIPEIHVDYDLPLATEKKARNHPSEEKQKHRTTSESRENKRDYRHSIKSRSDYLI</sequence>
<evidence type="ECO:0000256" key="6">
    <source>
        <dbReference type="SAM" id="Phobius"/>
    </source>
</evidence>
<feature type="region of interest" description="Disordered" evidence="5">
    <location>
        <begin position="236"/>
        <end position="275"/>
    </location>
</feature>
<dbReference type="PANTHER" id="PTHR12489">
    <property type="entry name" value="LIPOMA HMGIC FUSION PARTNER-LIKE PROTEIN"/>
    <property type="match status" value="1"/>
</dbReference>
<feature type="transmembrane region" description="Helical" evidence="6">
    <location>
        <begin position="23"/>
        <end position="42"/>
    </location>
</feature>
<evidence type="ECO:0000256" key="2">
    <source>
        <dbReference type="ARBA" id="ARBA00022692"/>
    </source>
</evidence>
<dbReference type="Pfam" id="PF10242">
    <property type="entry name" value="L_HMGIC_fpl"/>
    <property type="match status" value="1"/>
</dbReference>
<name>A0A1I8AA76_9BILA</name>
<evidence type="ECO:0000256" key="3">
    <source>
        <dbReference type="ARBA" id="ARBA00022989"/>
    </source>
</evidence>
<accession>A0A1I8AA76</accession>
<keyword evidence="3 6" id="KW-1133">Transmembrane helix</keyword>
<dbReference type="WBParaSite" id="L893_g34119.t1">
    <property type="protein sequence ID" value="L893_g34119.t1"/>
    <property type="gene ID" value="L893_g34119"/>
</dbReference>
<evidence type="ECO:0000313" key="7">
    <source>
        <dbReference type="Proteomes" id="UP000095287"/>
    </source>
</evidence>
<dbReference type="Proteomes" id="UP000095287">
    <property type="component" value="Unplaced"/>
</dbReference>